<reference evidence="3" key="1">
    <citation type="journal article" date="2018" name="Data Brief">
        <title>Genome sequence data from 17 accessions of Ensete ventricosum, a staple food crop for millions in Ethiopia.</title>
        <authorList>
            <person name="Yemataw Z."/>
            <person name="Muzemil S."/>
            <person name="Ambachew D."/>
            <person name="Tripathi L."/>
            <person name="Tesfaye K."/>
            <person name="Chala A."/>
            <person name="Farbos A."/>
            <person name="O'Neill P."/>
            <person name="Moore K."/>
            <person name="Grant M."/>
            <person name="Studholme D.J."/>
        </authorList>
    </citation>
    <scope>NUCLEOTIDE SEQUENCE [LARGE SCALE GENOMIC DNA]</scope>
    <source>
        <tissue evidence="3">Leaf</tissue>
    </source>
</reference>
<dbReference type="Proteomes" id="UP000290560">
    <property type="component" value="Unassembled WGS sequence"/>
</dbReference>
<dbReference type="EMBL" id="KV875814">
    <property type="protein sequence ID" value="RZR73052.1"/>
    <property type="molecule type" value="Genomic_DNA"/>
</dbReference>
<name>A0A445MFL6_ENSVE</name>
<protein>
    <submittedName>
        <fullName evidence="3">Uncharacterized protein</fullName>
    </submittedName>
</protein>
<feature type="coiled-coil region" evidence="1">
    <location>
        <begin position="442"/>
        <end position="537"/>
    </location>
</feature>
<evidence type="ECO:0000256" key="1">
    <source>
        <dbReference type="SAM" id="Coils"/>
    </source>
</evidence>
<feature type="chain" id="PRO_5019459912" evidence="2">
    <location>
        <begin position="17"/>
        <end position="618"/>
    </location>
</feature>
<keyword evidence="2" id="KW-0732">Signal</keyword>
<keyword evidence="1" id="KW-0175">Coiled coil</keyword>
<feature type="signal peptide" evidence="2">
    <location>
        <begin position="1"/>
        <end position="16"/>
    </location>
</feature>
<sequence length="618" mass="68962">MRLGLLLLRVYRGILHEGLVGVGAPDVAPPTIKSVPRSRWSRFLGLPSDPLRSFFSLDQVEMVSLISSSSASSSSSSVVSLPPAEEVRSSGFAEVSLSSGTLTSRDVRALKALKVMNLCHDCDSVLSVELLSTVREHYSIPSEYTLHAPASRQRPYDSFPDGFSISTDNLEARLRFPLHPVIEECLGWCRTSPSQMASNSWRYLITFLGECRGAGIIQSRLSCFRLCKGQDGYHLTARSRFKVGGAPSNNKGWKAQYLYVISRPNWGFRLEWSAHVISNIPPYLGDEESALVRQLKGILSVDEVSVPRARPKLVRELCYARLGVDGRDYHVVRMSNLPEHDPDAPLKMHLSPLTHGTRIWQDRAASTKYASKVQIPQLATDLYTLPSKVLIDRVAKTMVLVRLVSSFLCFLFVCIDTRPLPSQSQHYHMALIDWAHDVGRVISAMDNKADGLRKEIQEMKAGAGSNTVAATEQRAFEAQSLADHYKIELEEATRRWESLEMELSEAQGLLTDSQNQLNEARELLADSQDQLKGVRARGCQMEDELLNLTGSTEALKVDLPKKVVADYKKTTEFEMGLVRTGQVSYEYGYRVALAGSRLGPSLKLKRILSRSYPRTRVC</sequence>
<evidence type="ECO:0000256" key="2">
    <source>
        <dbReference type="SAM" id="SignalP"/>
    </source>
</evidence>
<gene>
    <name evidence="3" type="ORF">BHM03_00019648</name>
</gene>
<evidence type="ECO:0000313" key="3">
    <source>
        <dbReference type="EMBL" id="RZR73052.1"/>
    </source>
</evidence>
<dbReference type="AlphaFoldDB" id="A0A445MFL6"/>
<proteinExistence type="predicted"/>
<organism evidence="3">
    <name type="scientific">Ensete ventricosum</name>
    <name type="common">Abyssinian banana</name>
    <name type="synonym">Musa ensete</name>
    <dbReference type="NCBI Taxonomy" id="4639"/>
    <lineage>
        <taxon>Eukaryota</taxon>
        <taxon>Viridiplantae</taxon>
        <taxon>Streptophyta</taxon>
        <taxon>Embryophyta</taxon>
        <taxon>Tracheophyta</taxon>
        <taxon>Spermatophyta</taxon>
        <taxon>Magnoliopsida</taxon>
        <taxon>Liliopsida</taxon>
        <taxon>Zingiberales</taxon>
        <taxon>Musaceae</taxon>
        <taxon>Ensete</taxon>
    </lineage>
</organism>
<accession>A0A445MFL6</accession>